<keyword evidence="4" id="KW-1185">Reference proteome</keyword>
<dbReference type="EMBL" id="CAXLJM020000034">
    <property type="protein sequence ID" value="CAL8102936.1"/>
    <property type="molecule type" value="Genomic_DNA"/>
</dbReference>
<dbReference type="InterPro" id="IPR045034">
    <property type="entry name" value="O-acyltransferase_WSD1-like"/>
</dbReference>
<protein>
    <recommendedName>
        <fullName evidence="2">O-acyltransferase WSD1 C-terminal domain-containing protein</fullName>
    </recommendedName>
</protein>
<proteinExistence type="predicted"/>
<accession>A0ABP1QKQ7</accession>
<feature type="transmembrane region" description="Helical" evidence="1">
    <location>
        <begin position="40"/>
        <end position="64"/>
    </location>
</feature>
<evidence type="ECO:0000259" key="2">
    <source>
        <dbReference type="Pfam" id="PF06974"/>
    </source>
</evidence>
<feature type="domain" description="O-acyltransferase WSD1 C-terminal" evidence="2">
    <location>
        <begin position="415"/>
        <end position="543"/>
    </location>
</feature>
<dbReference type="InterPro" id="IPR009721">
    <property type="entry name" value="O-acyltransferase_WSD1_C"/>
</dbReference>
<dbReference type="PANTHER" id="PTHR31650:SF1">
    <property type="entry name" value="WAX ESTER SYNTHASE_DIACYLGLYCEROL ACYLTRANSFERASE 4-RELATED"/>
    <property type="match status" value="1"/>
</dbReference>
<sequence length="572" mass="64187">MAIFSFALNFIGFLLTRIYIPAGCTWVLSRYVIKAPPISFAAEVIASFFTAILFLPIIFSVSFINLSVRYVLSLYLKAKYHDKIWLMAGRDSFVSHDEYANSCNHYSLYVLKGKCDLRKIQNKFDSILQEKDGKGEVVYDRMKRRLVRKFGYYCWEHLGESFDITQHVKYLIGDENTVLTEDQVFDELKKMYDYPLEGDKPQWEILVIPKYVYKIHLRNSRLNNAIVEDCSIETDSLEPECNNNVTGSINGNSLQDSPNDAHYAFIVRMHHSIMDGISAGNALQHYMADKKMKLTVDPLSASHQLPLWKIFVAYAQVILCGPRAFFKTALLDETNCFHGPKLTGPKTLSWSRQVNVDALRRVKDATRTSVTAVLVSCLGGSVRNLAMKRGLPIPTRVHAFPTIGILPFPDIKPRNRFTMALLPLCIGLETGLERLKSAQRSLKDLLSSPDVLLNYHLMQVIGVLPVQIINFFIDLCHATLLLSNVPGPAERATLFGGDEVTDIGIWAPIQLGIGIGMSLFSYGGIVRATVVTDKVACPSSSDVPTIIEEFEKEIINLTKSAGVHESEVFVSD</sequence>
<gene>
    <name evidence="3" type="ORF">ODALV1_LOCUS11297</name>
</gene>
<feature type="transmembrane region" description="Helical" evidence="1">
    <location>
        <begin position="6"/>
        <end position="28"/>
    </location>
</feature>
<organism evidence="3 4">
    <name type="scientific">Orchesella dallaii</name>
    <dbReference type="NCBI Taxonomy" id="48710"/>
    <lineage>
        <taxon>Eukaryota</taxon>
        <taxon>Metazoa</taxon>
        <taxon>Ecdysozoa</taxon>
        <taxon>Arthropoda</taxon>
        <taxon>Hexapoda</taxon>
        <taxon>Collembola</taxon>
        <taxon>Entomobryomorpha</taxon>
        <taxon>Entomobryoidea</taxon>
        <taxon>Orchesellidae</taxon>
        <taxon>Orchesellinae</taxon>
        <taxon>Orchesella</taxon>
    </lineage>
</organism>
<dbReference type="Proteomes" id="UP001642540">
    <property type="component" value="Unassembled WGS sequence"/>
</dbReference>
<comment type="caution">
    <text evidence="3">The sequence shown here is derived from an EMBL/GenBank/DDBJ whole genome shotgun (WGS) entry which is preliminary data.</text>
</comment>
<keyword evidence="1" id="KW-0812">Transmembrane</keyword>
<evidence type="ECO:0000313" key="3">
    <source>
        <dbReference type="EMBL" id="CAL8102936.1"/>
    </source>
</evidence>
<evidence type="ECO:0000313" key="4">
    <source>
        <dbReference type="Proteomes" id="UP001642540"/>
    </source>
</evidence>
<evidence type="ECO:0000256" key="1">
    <source>
        <dbReference type="SAM" id="Phobius"/>
    </source>
</evidence>
<dbReference type="Pfam" id="PF06974">
    <property type="entry name" value="WS_DGAT_C"/>
    <property type="match status" value="1"/>
</dbReference>
<name>A0ABP1QKQ7_9HEXA</name>
<keyword evidence="1" id="KW-1133">Transmembrane helix</keyword>
<reference evidence="3 4" key="1">
    <citation type="submission" date="2024-08" db="EMBL/GenBank/DDBJ databases">
        <authorList>
            <person name="Cucini C."/>
            <person name="Frati F."/>
        </authorList>
    </citation>
    <scope>NUCLEOTIDE SEQUENCE [LARGE SCALE GENOMIC DNA]</scope>
</reference>
<dbReference type="PANTHER" id="PTHR31650">
    <property type="entry name" value="O-ACYLTRANSFERASE (WSD1-LIKE) FAMILY PROTEIN"/>
    <property type="match status" value="1"/>
</dbReference>
<keyword evidence="1" id="KW-0472">Membrane</keyword>